<accession>A0A1Y3U7B5</accession>
<dbReference type="PROSITE" id="PS51257">
    <property type="entry name" value="PROKAR_LIPOPROTEIN"/>
    <property type="match status" value="1"/>
</dbReference>
<dbReference type="Proteomes" id="UP000196560">
    <property type="component" value="Unassembled WGS sequence"/>
</dbReference>
<keyword evidence="3" id="KW-1185">Reference proteome</keyword>
<evidence type="ECO:0000256" key="1">
    <source>
        <dbReference type="SAM" id="Phobius"/>
    </source>
</evidence>
<keyword evidence="1" id="KW-1133">Transmembrane helix</keyword>
<keyword evidence="1" id="KW-0812">Transmembrane</keyword>
<feature type="transmembrane region" description="Helical" evidence="1">
    <location>
        <begin position="93"/>
        <end position="115"/>
    </location>
</feature>
<comment type="caution">
    <text evidence="2">The sequence shown here is derived from an EMBL/GenBank/DDBJ whole genome shotgun (WGS) entry which is preliminary data.</text>
</comment>
<feature type="transmembrane region" description="Helical" evidence="1">
    <location>
        <begin position="52"/>
        <end position="81"/>
    </location>
</feature>
<evidence type="ECO:0000313" key="2">
    <source>
        <dbReference type="EMBL" id="OUN42309.1"/>
    </source>
</evidence>
<reference evidence="3" key="1">
    <citation type="submission" date="2017-04" db="EMBL/GenBank/DDBJ databases">
        <title>Function of individual gut microbiota members based on whole genome sequencing of pure cultures obtained from chicken caecum.</title>
        <authorList>
            <person name="Medvecky M."/>
            <person name="Cejkova D."/>
            <person name="Polansky O."/>
            <person name="Karasova D."/>
            <person name="Kubasova T."/>
            <person name="Cizek A."/>
            <person name="Rychlik I."/>
        </authorList>
    </citation>
    <scope>NUCLEOTIDE SEQUENCE [LARGE SCALE GENOMIC DNA]</scope>
    <source>
        <strain evidence="3">An70</strain>
    </source>
</reference>
<evidence type="ECO:0008006" key="4">
    <source>
        <dbReference type="Google" id="ProtNLM"/>
    </source>
</evidence>
<dbReference type="eggNOG" id="ENOG5031UXN">
    <property type="taxonomic scope" value="Bacteria"/>
</dbReference>
<organism evidence="2 3">
    <name type="scientific">Enorma massiliensis</name>
    <dbReference type="NCBI Taxonomy" id="1472761"/>
    <lineage>
        <taxon>Bacteria</taxon>
        <taxon>Bacillati</taxon>
        <taxon>Actinomycetota</taxon>
        <taxon>Coriobacteriia</taxon>
        <taxon>Coriobacteriales</taxon>
        <taxon>Coriobacteriaceae</taxon>
        <taxon>Enorma</taxon>
    </lineage>
</organism>
<proteinExistence type="predicted"/>
<keyword evidence="1" id="KW-0472">Membrane</keyword>
<feature type="transmembrane region" description="Helical" evidence="1">
    <location>
        <begin position="12"/>
        <end position="32"/>
    </location>
</feature>
<dbReference type="GeneID" id="98654054"/>
<gene>
    <name evidence="2" type="ORF">B5G21_07555</name>
</gene>
<dbReference type="EMBL" id="NFHO01000008">
    <property type="protein sequence ID" value="OUN42309.1"/>
    <property type="molecule type" value="Genomic_DNA"/>
</dbReference>
<name>A0A1Y3U7B5_9ACTN</name>
<dbReference type="STRING" id="1118060.GCA_000311845_01891"/>
<dbReference type="AlphaFoldDB" id="A0A1Y3U7B5"/>
<dbReference type="RefSeq" id="WP_019129159.1">
    <property type="nucleotide sequence ID" value="NZ_CALUIC010000005.1"/>
</dbReference>
<protein>
    <recommendedName>
        <fullName evidence="4">DUF2975 domain-containing protein</fullName>
    </recommendedName>
</protein>
<evidence type="ECO:0000313" key="3">
    <source>
        <dbReference type="Proteomes" id="UP000196560"/>
    </source>
</evidence>
<sequence>MLDLAKQASKLIRLLIVLCCVLTFGCLINLIFDVSDMLSIGFPSNLEASGNVWCYLIITFCSDVLDAVVLVVFISFALVVARKGEIFSKGQTYRLLVIAILMLVQVALGLLVPSISLSSFQGYEAGAAVGPTLDLRQLSTSIMFFIFAAISEYGRILQEDSDNIL</sequence>